<feature type="domain" description="PDZ" evidence="10">
    <location>
        <begin position="377"/>
        <end position="434"/>
    </location>
</feature>
<dbReference type="CDD" id="cd06785">
    <property type="entry name" value="cpPDZ_HtrA-like"/>
    <property type="match status" value="1"/>
</dbReference>
<dbReference type="Ensembl" id="ENSAMET00000016975.2">
    <property type="protein sequence ID" value="ENSAMEP00000016301.2"/>
    <property type="gene ID" value="ENSAMEG00000015441.2"/>
</dbReference>
<dbReference type="FunFam" id="2.40.10.120:FF:000002">
    <property type="entry name" value="HtrA serine peptidase 3"/>
    <property type="match status" value="1"/>
</dbReference>
<dbReference type="GO" id="GO:0006508">
    <property type="term" value="P:proteolysis"/>
    <property type="evidence" value="ECO:0007669"/>
    <property type="project" value="UniProtKB-KW"/>
</dbReference>
<comment type="subcellular location">
    <subcellularLocation>
        <location evidence="1">Secreted</location>
    </subcellularLocation>
</comment>
<dbReference type="GO" id="GO:0043065">
    <property type="term" value="P:positive regulation of apoptotic process"/>
    <property type="evidence" value="ECO:0007669"/>
    <property type="project" value="TreeGrafter"/>
</dbReference>
<evidence type="ECO:0000259" key="11">
    <source>
        <dbReference type="PROSITE" id="PS51323"/>
    </source>
</evidence>
<dbReference type="Gene3D" id="2.30.42.10">
    <property type="match status" value="1"/>
</dbReference>
<reference evidence="12" key="2">
    <citation type="submission" date="2025-08" db="UniProtKB">
        <authorList>
            <consortium name="Ensembl"/>
        </authorList>
    </citation>
    <scope>IDENTIFICATION</scope>
</reference>
<keyword evidence="13" id="KW-1185">Reference proteome</keyword>
<evidence type="ECO:0000313" key="12">
    <source>
        <dbReference type="Ensembl" id="ENSAMEP00000016301.2"/>
    </source>
</evidence>
<sequence length="446" mass="48350">MTRSLLRPAVLGQLLLLWLLLPLPVPRVKARRSRALLRCPAVCEPTRCPPLPTCSAGSTPVLDRCRCCRVCAAVSPYQFPCGFSPLASPGLLNAVFPFSFLSLFSTWDDKSAAGRLPPPRMEHFFTGTRSVGPLRSKYSFIAEVVEKVAPSVVHLQLFRRSPLSGKDIPASSGSGFIVSEDGLIVTNAHVLSNQQRIQVELQSGVQYEATVKDIDHKLDLALIKIEPNTDLPVLLLGRSSDLRAGEFVVALGSPFSLQNTATAGIVSSTQRGGRELGLKDSDMDYIQTDAIINVSQLGGSSSDGDVIGINTLKVTAGISFAIPSDRIRQFLAEFHERQLKGKSLSQKKYLGLRMLPVTMNLLQEMKRQDPDFPDVSAGVFVYEVIQGTAAESSGLRDHDVIVSINGQPVTTTTDVIEAVKDNDSLSIMVLRGSQTLIVTVTPEIIN</sequence>
<keyword evidence="3" id="KW-0964">Secreted</keyword>
<dbReference type="SMART" id="SM00228">
    <property type="entry name" value="PDZ"/>
    <property type="match status" value="1"/>
</dbReference>
<evidence type="ECO:0000256" key="2">
    <source>
        <dbReference type="ARBA" id="ARBA00010541"/>
    </source>
</evidence>
<dbReference type="PANTHER" id="PTHR22939">
    <property type="entry name" value="SERINE PROTEASE FAMILY S1C HTRA-RELATED"/>
    <property type="match status" value="1"/>
</dbReference>
<accession>G1MAC7</accession>
<dbReference type="GO" id="GO:0005576">
    <property type="term" value="C:extracellular region"/>
    <property type="evidence" value="ECO:0007669"/>
    <property type="project" value="UniProtKB-SubCell"/>
</dbReference>
<dbReference type="InterPro" id="IPR001478">
    <property type="entry name" value="PDZ"/>
</dbReference>
<dbReference type="SUPFAM" id="SSF50156">
    <property type="entry name" value="PDZ domain-like"/>
    <property type="match status" value="1"/>
</dbReference>
<dbReference type="PROSITE" id="PS50106">
    <property type="entry name" value="PDZ"/>
    <property type="match status" value="1"/>
</dbReference>
<evidence type="ECO:0000256" key="1">
    <source>
        <dbReference type="ARBA" id="ARBA00004613"/>
    </source>
</evidence>
<dbReference type="PANTHER" id="PTHR22939:SF105">
    <property type="entry name" value="SERINE PROTEASE HTRA4"/>
    <property type="match status" value="1"/>
</dbReference>
<dbReference type="InParanoid" id="G1MAC7"/>
<evidence type="ECO:0000313" key="13">
    <source>
        <dbReference type="Proteomes" id="UP000008912"/>
    </source>
</evidence>
<evidence type="ECO:0000256" key="4">
    <source>
        <dbReference type="ARBA" id="ARBA00022670"/>
    </source>
</evidence>
<dbReference type="InterPro" id="IPR036034">
    <property type="entry name" value="PDZ_sf"/>
</dbReference>
<dbReference type="AlphaFoldDB" id="G1MAC7"/>
<evidence type="ECO:0000259" key="10">
    <source>
        <dbReference type="PROSITE" id="PS50106"/>
    </source>
</evidence>
<dbReference type="GO" id="GO:0012501">
    <property type="term" value="P:programmed cell death"/>
    <property type="evidence" value="ECO:0007669"/>
    <property type="project" value="TreeGrafter"/>
</dbReference>
<feature type="chain" id="PRO_5031186157" evidence="9">
    <location>
        <begin position="31"/>
        <end position="446"/>
    </location>
</feature>
<gene>
    <name evidence="12" type="primary">HTRA4</name>
</gene>
<dbReference type="Gene3D" id="2.40.10.120">
    <property type="match status" value="1"/>
</dbReference>
<keyword evidence="4" id="KW-0645">Protease</keyword>
<dbReference type="GO" id="GO:0004252">
    <property type="term" value="F:serine-type endopeptidase activity"/>
    <property type="evidence" value="ECO:0007669"/>
    <property type="project" value="InterPro"/>
</dbReference>
<dbReference type="InterPro" id="IPR000867">
    <property type="entry name" value="IGFBP-like"/>
</dbReference>
<reference evidence="12" key="3">
    <citation type="submission" date="2025-09" db="UniProtKB">
        <authorList>
            <consortium name="Ensembl"/>
        </authorList>
    </citation>
    <scope>IDENTIFICATION</scope>
</reference>
<dbReference type="eggNOG" id="ENOG502RMZV">
    <property type="taxonomic scope" value="Eukaryota"/>
</dbReference>
<dbReference type="Pfam" id="PF00219">
    <property type="entry name" value="IGFBP"/>
    <property type="match status" value="1"/>
</dbReference>
<dbReference type="Pfam" id="PF17820">
    <property type="entry name" value="PDZ_6"/>
    <property type="match status" value="1"/>
</dbReference>
<dbReference type="InterPro" id="IPR041489">
    <property type="entry name" value="PDZ_6"/>
</dbReference>
<name>G1MAC7_AILME</name>
<dbReference type="STRING" id="9646.ENSAMEP00000016301"/>
<dbReference type="PROSITE" id="PS51323">
    <property type="entry name" value="IGFBP_N_2"/>
    <property type="match status" value="1"/>
</dbReference>
<proteinExistence type="inferred from homology"/>
<dbReference type="SUPFAM" id="SSF50494">
    <property type="entry name" value="Trypsin-like serine proteases"/>
    <property type="match status" value="1"/>
</dbReference>
<evidence type="ECO:0000256" key="3">
    <source>
        <dbReference type="ARBA" id="ARBA00022525"/>
    </source>
</evidence>
<evidence type="ECO:0000256" key="6">
    <source>
        <dbReference type="ARBA" id="ARBA00022801"/>
    </source>
</evidence>
<feature type="signal peptide" evidence="9">
    <location>
        <begin position="1"/>
        <end position="30"/>
    </location>
</feature>
<evidence type="ECO:0000256" key="5">
    <source>
        <dbReference type="ARBA" id="ARBA00022729"/>
    </source>
</evidence>
<dbReference type="InterPro" id="IPR001940">
    <property type="entry name" value="Peptidase_S1C"/>
</dbReference>
<keyword evidence="6" id="KW-0378">Hydrolase</keyword>
<feature type="domain" description="IGFBP N-terminal" evidence="11">
    <location>
        <begin position="35"/>
        <end position="73"/>
    </location>
</feature>
<keyword evidence="5 9" id="KW-0732">Signal</keyword>
<evidence type="ECO:0000256" key="9">
    <source>
        <dbReference type="SAM" id="SignalP"/>
    </source>
</evidence>
<keyword evidence="8" id="KW-1015">Disulfide bond</keyword>
<dbReference type="InterPro" id="IPR009003">
    <property type="entry name" value="Peptidase_S1_PA"/>
</dbReference>
<dbReference type="GeneTree" id="ENSGT00940000160760"/>
<dbReference type="GO" id="GO:0042802">
    <property type="term" value="F:identical protein binding"/>
    <property type="evidence" value="ECO:0007669"/>
    <property type="project" value="Ensembl"/>
</dbReference>
<comment type="similarity">
    <text evidence="2">Belongs to the peptidase S1C family.</text>
</comment>
<dbReference type="Proteomes" id="UP000008912">
    <property type="component" value="Unassembled WGS sequence"/>
</dbReference>
<reference evidence="12 13" key="1">
    <citation type="journal article" date="2010" name="Nature">
        <title>The sequence and de novo assembly of the giant panda genome.</title>
        <authorList>
            <person name="Li R."/>
            <person name="Fan W."/>
            <person name="Tian G."/>
            <person name="Zhu H."/>
            <person name="He L."/>
            <person name="Cai J."/>
            <person name="Huang Q."/>
            <person name="Cai Q."/>
            <person name="Li B."/>
            <person name="Bai Y."/>
            <person name="Zhang Z."/>
            <person name="Zhang Y."/>
            <person name="Wang W."/>
            <person name="Li J."/>
            <person name="Wei F."/>
            <person name="Li H."/>
            <person name="Jian M."/>
            <person name="Li J."/>
            <person name="Zhang Z."/>
            <person name="Nielsen R."/>
            <person name="Li D."/>
            <person name="Gu W."/>
            <person name="Yang Z."/>
            <person name="Xuan Z."/>
            <person name="Ryder O.A."/>
            <person name="Leung F.C."/>
            <person name="Zhou Y."/>
            <person name="Cao J."/>
            <person name="Sun X."/>
            <person name="Fu Y."/>
            <person name="Fang X."/>
            <person name="Guo X."/>
            <person name="Wang B."/>
            <person name="Hou R."/>
            <person name="Shen F."/>
            <person name="Mu B."/>
            <person name="Ni P."/>
            <person name="Lin R."/>
            <person name="Qian W."/>
            <person name="Wang G."/>
            <person name="Yu C."/>
            <person name="Nie W."/>
            <person name="Wang J."/>
            <person name="Wu Z."/>
            <person name="Liang H."/>
            <person name="Min J."/>
            <person name="Wu Q."/>
            <person name="Cheng S."/>
            <person name="Ruan J."/>
            <person name="Wang M."/>
            <person name="Shi Z."/>
            <person name="Wen M."/>
            <person name="Liu B."/>
            <person name="Ren X."/>
            <person name="Zheng H."/>
            <person name="Dong D."/>
            <person name="Cook K."/>
            <person name="Shan G."/>
            <person name="Zhang H."/>
            <person name="Kosiol C."/>
            <person name="Xie X."/>
            <person name="Lu Z."/>
            <person name="Zheng H."/>
            <person name="Li Y."/>
            <person name="Steiner C.C."/>
            <person name="Lam T.T."/>
            <person name="Lin S."/>
            <person name="Zhang Q."/>
            <person name="Li G."/>
            <person name="Tian J."/>
            <person name="Gong T."/>
            <person name="Liu H."/>
            <person name="Zhang D."/>
            <person name="Fang L."/>
            <person name="Ye C."/>
            <person name="Zhang J."/>
            <person name="Hu W."/>
            <person name="Xu A."/>
            <person name="Ren Y."/>
            <person name="Zhang G."/>
            <person name="Bruford M.W."/>
            <person name="Li Q."/>
            <person name="Ma L."/>
            <person name="Guo Y."/>
            <person name="An N."/>
            <person name="Hu Y."/>
            <person name="Zheng Y."/>
            <person name="Shi Y."/>
            <person name="Li Z."/>
            <person name="Liu Q."/>
            <person name="Chen Y."/>
            <person name="Zhao J."/>
            <person name="Qu N."/>
            <person name="Zhao S."/>
            <person name="Tian F."/>
            <person name="Wang X."/>
            <person name="Wang H."/>
            <person name="Xu L."/>
            <person name="Liu X."/>
            <person name="Vinar T."/>
            <person name="Wang Y."/>
            <person name="Lam T.W."/>
            <person name="Yiu S.M."/>
            <person name="Liu S."/>
            <person name="Zhang H."/>
            <person name="Li D."/>
            <person name="Huang Y."/>
            <person name="Wang X."/>
            <person name="Yang G."/>
            <person name="Jiang Z."/>
            <person name="Wang J."/>
            <person name="Qin N."/>
            <person name="Li L."/>
            <person name="Li J."/>
            <person name="Bolund L."/>
            <person name="Kristiansen K."/>
            <person name="Wong G.K."/>
            <person name="Olson M."/>
            <person name="Zhang X."/>
            <person name="Li S."/>
            <person name="Yang H."/>
            <person name="Wang J."/>
            <person name="Wang J."/>
        </authorList>
    </citation>
    <scope>NUCLEOTIDE SEQUENCE [LARGE SCALE GENOMIC DNA]</scope>
</reference>
<protein>
    <submittedName>
        <fullName evidence="12">HtrA serine peptidase 4</fullName>
    </submittedName>
</protein>
<keyword evidence="7" id="KW-0720">Serine protease</keyword>
<dbReference type="HOGENOM" id="CLU_020120_6_2_1"/>
<dbReference type="Pfam" id="PF13365">
    <property type="entry name" value="Trypsin_2"/>
    <property type="match status" value="1"/>
</dbReference>
<dbReference type="PRINTS" id="PR00834">
    <property type="entry name" value="PROTEASES2C"/>
</dbReference>
<evidence type="ECO:0000256" key="8">
    <source>
        <dbReference type="ARBA" id="ARBA00023157"/>
    </source>
</evidence>
<evidence type="ECO:0000256" key="7">
    <source>
        <dbReference type="ARBA" id="ARBA00022825"/>
    </source>
</evidence>
<organism evidence="12 13">
    <name type="scientific">Ailuropoda melanoleuca</name>
    <name type="common">Giant panda</name>
    <dbReference type="NCBI Taxonomy" id="9646"/>
    <lineage>
        <taxon>Eukaryota</taxon>
        <taxon>Metazoa</taxon>
        <taxon>Chordata</taxon>
        <taxon>Craniata</taxon>
        <taxon>Vertebrata</taxon>
        <taxon>Euteleostomi</taxon>
        <taxon>Mammalia</taxon>
        <taxon>Eutheria</taxon>
        <taxon>Laurasiatheria</taxon>
        <taxon>Carnivora</taxon>
        <taxon>Caniformia</taxon>
        <taxon>Ursidae</taxon>
        <taxon>Ailuropoda</taxon>
    </lineage>
</organism>